<name>A0A8H7C052_9FUNG</name>
<dbReference type="Proteomes" id="UP000605846">
    <property type="component" value="Unassembled WGS sequence"/>
</dbReference>
<sequence length="518" mass="58822">MSGENEDNVDVYFESPLLNVLQRDEASLLTRKMEVKPYVNNILHGLPLGIASDIATNSLQVRTDLGPAKDLAIEAVRAYPNVELLWALYAELSLYCHGESEIFNKDIDSILEHVPLVLDVHWQRIRVARDASKRETLWNDLLALVARHKAAEKSPGPVIISGITTEILLRLLRYEGLPVVLKLLTKNEKAINVEAVKPFSLEDTASHIQLIDDDLYVLWMTILYFFLCRKMPDTICRNWYSTLLTSGRPSVTKLKFTIDWSSVVSEAPLSRPEQLGVVNMLLSMLRYFSKKARGNDTKRPLLMSVLRTLLDFLSHVECYRRAGTLALLRGAFEMEALRPEVYDIAAVLQTQMGDRAGALNGLKSHAERLSMNHKLILAYRSAHLLRPSEKSPQEELREAALLLKLPLKDVYDMQGASADTDNVQVDLVRRMYLIALGMDFMLPLQAKRSFNANEFRSSAFAWINLIFLTQISRWIYQDPILQSTLLQQLKMARDFGINAVDSEDAKVLIFKYAKECLS</sequence>
<accession>A0A8H7C052</accession>
<gene>
    <name evidence="1" type="ORF">EC973_002240</name>
</gene>
<evidence type="ECO:0000313" key="1">
    <source>
        <dbReference type="EMBL" id="KAF7730433.1"/>
    </source>
</evidence>
<dbReference type="EMBL" id="JABAYA010000016">
    <property type="protein sequence ID" value="KAF7730433.1"/>
    <property type="molecule type" value="Genomic_DNA"/>
</dbReference>
<evidence type="ECO:0000313" key="2">
    <source>
        <dbReference type="Proteomes" id="UP000605846"/>
    </source>
</evidence>
<comment type="caution">
    <text evidence="1">The sequence shown here is derived from an EMBL/GenBank/DDBJ whole genome shotgun (WGS) entry which is preliminary data.</text>
</comment>
<dbReference type="OrthoDB" id="2272914at2759"/>
<dbReference type="AlphaFoldDB" id="A0A8H7C052"/>
<reference evidence="1" key="1">
    <citation type="submission" date="2020-01" db="EMBL/GenBank/DDBJ databases">
        <title>Genome Sequencing of Three Apophysomyces-Like Fungal Strains Confirms a Novel Fungal Genus in the Mucoromycota with divergent Burkholderia-like Endosymbiotic Bacteria.</title>
        <authorList>
            <person name="Stajich J.E."/>
            <person name="Macias A.M."/>
            <person name="Carter-House D."/>
            <person name="Lovett B."/>
            <person name="Kasson L.R."/>
            <person name="Berry K."/>
            <person name="Grigoriev I."/>
            <person name="Chang Y."/>
            <person name="Spatafora J."/>
            <person name="Kasson M.T."/>
        </authorList>
    </citation>
    <scope>NUCLEOTIDE SEQUENCE</scope>
    <source>
        <strain evidence="1">NRRL A-21654</strain>
    </source>
</reference>
<protein>
    <submittedName>
        <fullName evidence="1">Uncharacterized protein</fullName>
    </submittedName>
</protein>
<organism evidence="1 2">
    <name type="scientific">Apophysomyces ossiformis</name>
    <dbReference type="NCBI Taxonomy" id="679940"/>
    <lineage>
        <taxon>Eukaryota</taxon>
        <taxon>Fungi</taxon>
        <taxon>Fungi incertae sedis</taxon>
        <taxon>Mucoromycota</taxon>
        <taxon>Mucoromycotina</taxon>
        <taxon>Mucoromycetes</taxon>
        <taxon>Mucorales</taxon>
        <taxon>Mucorineae</taxon>
        <taxon>Mucoraceae</taxon>
        <taxon>Apophysomyces</taxon>
    </lineage>
</organism>
<proteinExistence type="predicted"/>
<keyword evidence="2" id="KW-1185">Reference proteome</keyword>